<keyword evidence="6" id="KW-0540">Nuclease</keyword>
<dbReference type="GO" id="GO:0009307">
    <property type="term" value="P:DNA restriction-modification system"/>
    <property type="evidence" value="ECO:0007669"/>
    <property type="project" value="UniProtKB-KW"/>
</dbReference>
<dbReference type="RefSeq" id="WP_230608901.1">
    <property type="nucleotide sequence ID" value="NZ_JAJNAG010000012.1"/>
</dbReference>
<keyword evidence="7" id="KW-1185">Reference proteome</keyword>
<dbReference type="InterPro" id="IPR044946">
    <property type="entry name" value="Restrct_endonuc_typeI_TRD_sf"/>
</dbReference>
<evidence type="ECO:0000313" key="7">
    <source>
        <dbReference type="Proteomes" id="UP001139171"/>
    </source>
</evidence>
<dbReference type="InterPro" id="IPR052021">
    <property type="entry name" value="Type-I_RS_S_subunit"/>
</dbReference>
<keyword evidence="6" id="KW-0378">Hydrolase</keyword>
<dbReference type="CDD" id="cd17259">
    <property type="entry name" value="RMtype1_S_StySKI-TRD2-CR2_like"/>
    <property type="match status" value="1"/>
</dbReference>
<comment type="similarity">
    <text evidence="1">Belongs to the type-I restriction system S methylase family.</text>
</comment>
<evidence type="ECO:0000259" key="5">
    <source>
        <dbReference type="Pfam" id="PF01420"/>
    </source>
</evidence>
<dbReference type="InterPro" id="IPR000055">
    <property type="entry name" value="Restrct_endonuc_typeI_TRD"/>
</dbReference>
<dbReference type="PANTHER" id="PTHR30408:SF12">
    <property type="entry name" value="TYPE I RESTRICTION ENZYME MJAVIII SPECIFICITY SUBUNIT"/>
    <property type="match status" value="1"/>
</dbReference>
<evidence type="ECO:0000256" key="4">
    <source>
        <dbReference type="SAM" id="Coils"/>
    </source>
</evidence>
<accession>A0A9X1SJU9</accession>
<organism evidence="6 7">
    <name type="scientific">Limnobaculum eriocheiris</name>
    <dbReference type="NCBI Taxonomy" id="2897391"/>
    <lineage>
        <taxon>Bacteria</taxon>
        <taxon>Pseudomonadati</taxon>
        <taxon>Pseudomonadota</taxon>
        <taxon>Gammaproteobacteria</taxon>
        <taxon>Enterobacterales</taxon>
        <taxon>Budviciaceae</taxon>
        <taxon>Limnobaculum</taxon>
    </lineage>
</organism>
<proteinExistence type="inferred from homology"/>
<dbReference type="EC" id="3.1.21.-" evidence="6"/>
<evidence type="ECO:0000256" key="1">
    <source>
        <dbReference type="ARBA" id="ARBA00010923"/>
    </source>
</evidence>
<dbReference type="CDD" id="cd17288">
    <property type="entry name" value="RMtype1_S_LlaAI06ORF1089P_TRD1-CR1_like"/>
    <property type="match status" value="1"/>
</dbReference>
<protein>
    <submittedName>
        <fullName evidence="6">Restriction endonuclease subunit S</fullName>
        <ecNumber evidence="6">3.1.21.-</ecNumber>
    </submittedName>
</protein>
<dbReference type="GO" id="GO:0004519">
    <property type="term" value="F:endonuclease activity"/>
    <property type="evidence" value="ECO:0007669"/>
    <property type="project" value="UniProtKB-KW"/>
</dbReference>
<dbReference type="EMBL" id="JAJNAG010000012">
    <property type="protein sequence ID" value="MCD1125883.1"/>
    <property type="molecule type" value="Genomic_DNA"/>
</dbReference>
<keyword evidence="6" id="KW-0255">Endonuclease</keyword>
<feature type="coiled-coil region" evidence="4">
    <location>
        <begin position="165"/>
        <end position="192"/>
    </location>
</feature>
<keyword evidence="2" id="KW-0680">Restriction system</keyword>
<evidence type="ECO:0000256" key="2">
    <source>
        <dbReference type="ARBA" id="ARBA00022747"/>
    </source>
</evidence>
<feature type="domain" description="Type I restriction modification DNA specificity" evidence="5">
    <location>
        <begin position="227"/>
        <end position="402"/>
    </location>
</feature>
<gene>
    <name evidence="6" type="ORF">LPW36_07670</name>
</gene>
<comment type="caution">
    <text evidence="6">The sequence shown here is derived from an EMBL/GenBank/DDBJ whole genome shotgun (WGS) entry which is preliminary data.</text>
</comment>
<evidence type="ECO:0000256" key="3">
    <source>
        <dbReference type="ARBA" id="ARBA00023125"/>
    </source>
</evidence>
<dbReference type="PANTHER" id="PTHR30408">
    <property type="entry name" value="TYPE-1 RESTRICTION ENZYME ECOKI SPECIFICITY PROTEIN"/>
    <property type="match status" value="1"/>
</dbReference>
<dbReference type="GO" id="GO:0016787">
    <property type="term" value="F:hydrolase activity"/>
    <property type="evidence" value="ECO:0007669"/>
    <property type="project" value="UniProtKB-KW"/>
</dbReference>
<dbReference type="Proteomes" id="UP001139171">
    <property type="component" value="Unassembled WGS sequence"/>
</dbReference>
<sequence>MSGVTEVSPKYLAEAASNAVPVGYKQTEVGVIPEDWQVIVFGEVLSIRHGKSQKQIESESGLYPILATGGQIGWGNSYLWDKPSVLIGRKGTINKPRYCDEPFWTVDTLFYSEIYNQADAKFTYYKFCMIDWMQYNEASGVPSLNSSTIENVAVAYPQKKEQTAIANALSDVDALISELEKLIAKKQAIKTATMQQLLTGRTRLPQFALREDGTPKGTKPSELGEIPEDWEVGFVGDVCDMLTGFPFPSSKYSDSGVRLLRGSNVKRSCTDWSEEITQYWPELTSSIAQYELKIGDIVISMDGSLVGRSFAQLRESDLPAVLLQRVARLRSEAVSQSYLKEWVCSKFFTEHCDSVKTVTAIPHISPQDIRSFKLLLPPSKEEQTAIATILSDMDAEIQALEQRLGKTRQIKQGMMQELLTGKTRLVQPLNKESQHG</sequence>
<dbReference type="Pfam" id="PF01420">
    <property type="entry name" value="Methylase_S"/>
    <property type="match status" value="2"/>
</dbReference>
<dbReference type="Gene3D" id="3.90.220.20">
    <property type="entry name" value="DNA methylase specificity domains"/>
    <property type="match status" value="2"/>
</dbReference>
<feature type="domain" description="Type I restriction modification DNA specificity" evidence="5">
    <location>
        <begin position="33"/>
        <end position="189"/>
    </location>
</feature>
<dbReference type="AlphaFoldDB" id="A0A9X1SJU9"/>
<feature type="coiled-coil region" evidence="4">
    <location>
        <begin position="390"/>
        <end position="417"/>
    </location>
</feature>
<dbReference type="Gene3D" id="1.10.287.1120">
    <property type="entry name" value="Bipartite methylase S protein"/>
    <property type="match status" value="2"/>
</dbReference>
<dbReference type="GO" id="GO:0003677">
    <property type="term" value="F:DNA binding"/>
    <property type="evidence" value="ECO:0007669"/>
    <property type="project" value="UniProtKB-KW"/>
</dbReference>
<evidence type="ECO:0000313" key="6">
    <source>
        <dbReference type="EMBL" id="MCD1125883.1"/>
    </source>
</evidence>
<dbReference type="SUPFAM" id="SSF116734">
    <property type="entry name" value="DNA methylase specificity domain"/>
    <property type="match status" value="2"/>
</dbReference>
<keyword evidence="4" id="KW-0175">Coiled coil</keyword>
<reference evidence="6" key="1">
    <citation type="submission" date="2021-11" db="EMBL/GenBank/DDBJ databases">
        <title>Jinshanibacter sp. isolated from one year old Eriocheir sinensis.</title>
        <authorList>
            <person name="Li J.-Y."/>
            <person name="He W."/>
            <person name="Gao T.-H."/>
        </authorList>
    </citation>
    <scope>NUCLEOTIDE SEQUENCE</scope>
    <source>
        <strain evidence="6">LJY008</strain>
    </source>
</reference>
<name>A0A9X1SJU9_9GAMM</name>
<keyword evidence="3" id="KW-0238">DNA-binding</keyword>